<dbReference type="Pfam" id="PF02302">
    <property type="entry name" value="PTS_IIB"/>
    <property type="match status" value="1"/>
</dbReference>
<dbReference type="InterPro" id="IPR003353">
    <property type="entry name" value="PTS_IIB_fruc"/>
</dbReference>
<sequence>MKIVGVAACAAGIAHTYIAKEKLVSAAESLGHEVHIETQGIIGVKDKLQEKDIKEADVVIIAADIKINDMERFKGKKTVEVSTDTVIKSPKKLIKKIESVVTK</sequence>
<dbReference type="Proteomes" id="UP000190285">
    <property type="component" value="Unassembled WGS sequence"/>
</dbReference>
<accession>A0A1T5K5T1</accession>
<evidence type="ECO:0000313" key="9">
    <source>
        <dbReference type="Proteomes" id="UP000190285"/>
    </source>
</evidence>
<evidence type="ECO:0000256" key="5">
    <source>
        <dbReference type="ARBA" id="ARBA00022683"/>
    </source>
</evidence>
<proteinExistence type="predicted"/>
<evidence type="ECO:0000256" key="6">
    <source>
        <dbReference type="ARBA" id="ARBA00022777"/>
    </source>
</evidence>
<dbReference type="GO" id="GO:0022877">
    <property type="term" value="F:protein-N(PI)-phosphohistidine-fructose phosphotransferase system transporter activity"/>
    <property type="evidence" value="ECO:0007669"/>
    <property type="project" value="InterPro"/>
</dbReference>
<dbReference type="RefSeq" id="WP_079490762.1">
    <property type="nucleotide sequence ID" value="NZ_FUZT01000003.1"/>
</dbReference>
<dbReference type="GO" id="GO:0005886">
    <property type="term" value="C:plasma membrane"/>
    <property type="evidence" value="ECO:0007669"/>
    <property type="project" value="TreeGrafter"/>
</dbReference>
<organism evidence="8 9">
    <name type="scientific">Maledivibacter halophilus</name>
    <dbReference type="NCBI Taxonomy" id="36842"/>
    <lineage>
        <taxon>Bacteria</taxon>
        <taxon>Bacillati</taxon>
        <taxon>Bacillota</taxon>
        <taxon>Clostridia</taxon>
        <taxon>Peptostreptococcales</taxon>
        <taxon>Caminicellaceae</taxon>
        <taxon>Maledivibacter</taxon>
    </lineage>
</organism>
<evidence type="ECO:0000313" key="8">
    <source>
        <dbReference type="EMBL" id="SKC59076.1"/>
    </source>
</evidence>
<evidence type="ECO:0000256" key="2">
    <source>
        <dbReference type="ARBA" id="ARBA00022553"/>
    </source>
</evidence>
<dbReference type="EMBL" id="FUZT01000003">
    <property type="protein sequence ID" value="SKC59076.1"/>
    <property type="molecule type" value="Genomic_DNA"/>
</dbReference>
<evidence type="ECO:0000259" key="7">
    <source>
        <dbReference type="PROSITE" id="PS51099"/>
    </source>
</evidence>
<dbReference type="InterPro" id="IPR013011">
    <property type="entry name" value="PTS_EIIB_2"/>
</dbReference>
<dbReference type="InterPro" id="IPR036095">
    <property type="entry name" value="PTS_EIIB-like_sf"/>
</dbReference>
<dbReference type="PANTHER" id="PTHR30505:SF0">
    <property type="entry name" value="FRUCTOSE-LIKE PTS SYSTEM EIIBC COMPONENT-RELATED"/>
    <property type="match status" value="1"/>
</dbReference>
<dbReference type="GO" id="GO:0016301">
    <property type="term" value="F:kinase activity"/>
    <property type="evidence" value="ECO:0007669"/>
    <property type="project" value="UniProtKB-KW"/>
</dbReference>
<keyword evidence="6" id="KW-0418">Kinase</keyword>
<protein>
    <submittedName>
        <fullName evidence="8">PTS system IIB component, Fru family (TC 4.A.2)</fullName>
    </submittedName>
</protein>
<dbReference type="PROSITE" id="PS51099">
    <property type="entry name" value="PTS_EIIB_TYPE_2"/>
    <property type="match status" value="1"/>
</dbReference>
<keyword evidence="2" id="KW-0597">Phosphoprotein</keyword>
<dbReference type="AlphaFoldDB" id="A0A1T5K5T1"/>
<dbReference type="GO" id="GO:0009401">
    <property type="term" value="P:phosphoenolpyruvate-dependent sugar phosphotransferase system"/>
    <property type="evidence" value="ECO:0007669"/>
    <property type="project" value="UniProtKB-KW"/>
</dbReference>
<evidence type="ECO:0000256" key="4">
    <source>
        <dbReference type="ARBA" id="ARBA00022679"/>
    </source>
</evidence>
<keyword evidence="5" id="KW-0598">Phosphotransferase system</keyword>
<dbReference type="STRING" id="36842.SAMN02194393_01650"/>
<dbReference type="OrthoDB" id="9782569at2"/>
<dbReference type="InterPro" id="IPR003501">
    <property type="entry name" value="PTS_EIIB_2/3"/>
</dbReference>
<dbReference type="InterPro" id="IPR050864">
    <property type="entry name" value="Bacterial_PTS_Sugar_Transport"/>
</dbReference>
<dbReference type="NCBIfam" id="TIGR00829">
    <property type="entry name" value="FRU"/>
    <property type="match status" value="1"/>
</dbReference>
<keyword evidence="1" id="KW-0813">Transport</keyword>
<keyword evidence="9" id="KW-1185">Reference proteome</keyword>
<evidence type="ECO:0000256" key="1">
    <source>
        <dbReference type="ARBA" id="ARBA00022448"/>
    </source>
</evidence>
<keyword evidence="3" id="KW-0762">Sugar transport</keyword>
<name>A0A1T5K5T1_9FIRM</name>
<gene>
    <name evidence="8" type="ORF">SAMN02194393_01650</name>
</gene>
<keyword evidence="4" id="KW-0808">Transferase</keyword>
<dbReference type="SUPFAM" id="SSF52794">
    <property type="entry name" value="PTS system IIB component-like"/>
    <property type="match status" value="1"/>
</dbReference>
<feature type="domain" description="PTS EIIB type-2" evidence="7">
    <location>
        <begin position="1"/>
        <end position="99"/>
    </location>
</feature>
<dbReference type="PANTHER" id="PTHR30505">
    <property type="entry name" value="FRUCTOSE-LIKE PERMEASE"/>
    <property type="match status" value="1"/>
</dbReference>
<dbReference type="Gene3D" id="3.40.50.2300">
    <property type="match status" value="1"/>
</dbReference>
<evidence type="ECO:0000256" key="3">
    <source>
        <dbReference type="ARBA" id="ARBA00022597"/>
    </source>
</evidence>
<dbReference type="GO" id="GO:0090563">
    <property type="term" value="F:protein-phosphocysteine-sugar phosphotransferase activity"/>
    <property type="evidence" value="ECO:0007669"/>
    <property type="project" value="TreeGrafter"/>
</dbReference>
<reference evidence="8 9" key="1">
    <citation type="submission" date="2017-02" db="EMBL/GenBank/DDBJ databases">
        <authorList>
            <person name="Peterson S.W."/>
        </authorList>
    </citation>
    <scope>NUCLEOTIDE SEQUENCE [LARGE SCALE GENOMIC DNA]</scope>
    <source>
        <strain evidence="8 9">M1</strain>
    </source>
</reference>
<dbReference type="CDD" id="cd05569">
    <property type="entry name" value="PTS_IIB_fructose"/>
    <property type="match status" value="1"/>
</dbReference>